<keyword evidence="3" id="KW-1185">Reference proteome</keyword>
<organism evidence="2 3">
    <name type="scientific">Streptomyces zingiberis</name>
    <dbReference type="NCBI Taxonomy" id="2053010"/>
    <lineage>
        <taxon>Bacteria</taxon>
        <taxon>Bacillati</taxon>
        <taxon>Actinomycetota</taxon>
        <taxon>Actinomycetes</taxon>
        <taxon>Kitasatosporales</taxon>
        <taxon>Streptomycetaceae</taxon>
        <taxon>Streptomyces</taxon>
    </lineage>
</organism>
<proteinExistence type="predicted"/>
<name>A0ABX1BVN8_9ACTN</name>
<evidence type="ECO:0000313" key="3">
    <source>
        <dbReference type="Proteomes" id="UP000695264"/>
    </source>
</evidence>
<reference evidence="2 3" key="1">
    <citation type="submission" date="2020-03" db="EMBL/GenBank/DDBJ databases">
        <title>WGS of actinomycetes isolated from Thailand.</title>
        <authorList>
            <person name="Thawai C."/>
        </authorList>
    </citation>
    <scope>NUCLEOTIDE SEQUENCE [LARGE SCALE GENOMIC DNA]</scope>
    <source>
        <strain evidence="2 3">PLAI 1-29</strain>
    </source>
</reference>
<evidence type="ECO:0000256" key="1">
    <source>
        <dbReference type="SAM" id="MobiDB-lite"/>
    </source>
</evidence>
<dbReference type="EMBL" id="JAATEN010000005">
    <property type="protein sequence ID" value="NJQ00590.1"/>
    <property type="molecule type" value="Genomic_DNA"/>
</dbReference>
<feature type="compositionally biased region" description="Gly residues" evidence="1">
    <location>
        <begin position="78"/>
        <end position="92"/>
    </location>
</feature>
<evidence type="ECO:0000313" key="2">
    <source>
        <dbReference type="EMBL" id="NJQ00590.1"/>
    </source>
</evidence>
<evidence type="ECO:0008006" key="4">
    <source>
        <dbReference type="Google" id="ProtNLM"/>
    </source>
</evidence>
<accession>A0ABX1BVN8</accession>
<protein>
    <recommendedName>
        <fullName evidence="4">Roadblock/LC7 domain-containing protein</fullName>
    </recommendedName>
</protein>
<dbReference type="RefSeq" id="WP_168101197.1">
    <property type="nucleotide sequence ID" value="NZ_JAATEN010000005.1"/>
</dbReference>
<dbReference type="Proteomes" id="UP000695264">
    <property type="component" value="Unassembled WGS sequence"/>
</dbReference>
<sequence>MPGIDACLADAMALPGARGAAVIEWTSGLTLGTVGEPPNGDYEVTAAELAELARLAAEHTAFGSAEPGRADGVPAEGPPGGTSGGPPGGGFPGAPPGAPPGGSVAYGSGGPGGPVPVEDLLLTTRTGYHLLRFVEDTLDGAVVVYLWLDRENGNLALARLRLRDLVAGLALI</sequence>
<gene>
    <name evidence="2" type="ORF">HCK00_08560</name>
</gene>
<feature type="region of interest" description="Disordered" evidence="1">
    <location>
        <begin position="63"/>
        <end position="110"/>
    </location>
</feature>
<comment type="caution">
    <text evidence="2">The sequence shown here is derived from an EMBL/GenBank/DDBJ whole genome shotgun (WGS) entry which is preliminary data.</text>
</comment>